<dbReference type="InterPro" id="IPR036291">
    <property type="entry name" value="NAD(P)-bd_dom_sf"/>
</dbReference>
<sequence length="266" mass="27435">MHSVSGQNIILMGGTTGLGLSAAKKLVAAGARVVVTSRTQENVDAALAELGPQARGFAADAATPEAAERAVELAVTEFGRLDALYHVAGGSGRSRGDGPLHELTDEGLEYTLALNLNSVIYSNRAAVKQFLKQGGGGVILNMASVLGYSPSAQFFASHAYAAAKAGIIGFSKSIAAYYAPQNIRVNVIAPALVETPMSKRAAGNNEIMNFIKTKQPLDGGRIGQPEDCDAAALMLLSADSKFITGQVLAVDGGWTVSEGQIPDAGC</sequence>
<gene>
    <name evidence="3" type="ORF">ACFQDI_07415</name>
</gene>
<evidence type="ECO:0000313" key="3">
    <source>
        <dbReference type="EMBL" id="MFC5454673.1"/>
    </source>
</evidence>
<dbReference type="SUPFAM" id="SSF51735">
    <property type="entry name" value="NAD(P)-binding Rossmann-fold domains"/>
    <property type="match status" value="1"/>
</dbReference>
<keyword evidence="2 3" id="KW-0560">Oxidoreductase</keyword>
<dbReference type="PRINTS" id="PR00081">
    <property type="entry name" value="GDHRDH"/>
</dbReference>
<dbReference type="GO" id="GO:0016491">
    <property type="term" value="F:oxidoreductase activity"/>
    <property type="evidence" value="ECO:0007669"/>
    <property type="project" value="UniProtKB-KW"/>
</dbReference>
<accession>A0ABW0KPK3</accession>
<dbReference type="PANTHER" id="PTHR42760:SF133">
    <property type="entry name" value="3-OXOACYL-[ACYL-CARRIER-PROTEIN] REDUCTASE"/>
    <property type="match status" value="1"/>
</dbReference>
<organism evidence="3 4">
    <name type="scientific">Prosthecobacter fluviatilis</name>
    <dbReference type="NCBI Taxonomy" id="445931"/>
    <lineage>
        <taxon>Bacteria</taxon>
        <taxon>Pseudomonadati</taxon>
        <taxon>Verrucomicrobiota</taxon>
        <taxon>Verrucomicrobiia</taxon>
        <taxon>Verrucomicrobiales</taxon>
        <taxon>Verrucomicrobiaceae</taxon>
        <taxon>Prosthecobacter</taxon>
    </lineage>
</organism>
<dbReference type="Gene3D" id="3.40.50.720">
    <property type="entry name" value="NAD(P)-binding Rossmann-like Domain"/>
    <property type="match status" value="1"/>
</dbReference>
<dbReference type="PANTHER" id="PTHR42760">
    <property type="entry name" value="SHORT-CHAIN DEHYDROGENASES/REDUCTASES FAMILY MEMBER"/>
    <property type="match status" value="1"/>
</dbReference>
<keyword evidence="4" id="KW-1185">Reference proteome</keyword>
<proteinExistence type="inferred from homology"/>
<evidence type="ECO:0000313" key="4">
    <source>
        <dbReference type="Proteomes" id="UP001596052"/>
    </source>
</evidence>
<dbReference type="InterPro" id="IPR002347">
    <property type="entry name" value="SDR_fam"/>
</dbReference>
<dbReference type="RefSeq" id="WP_377164989.1">
    <property type="nucleotide sequence ID" value="NZ_JBHSMQ010000002.1"/>
</dbReference>
<comment type="caution">
    <text evidence="3">The sequence shown here is derived from an EMBL/GenBank/DDBJ whole genome shotgun (WGS) entry which is preliminary data.</text>
</comment>
<dbReference type="CDD" id="cd05233">
    <property type="entry name" value="SDR_c"/>
    <property type="match status" value="1"/>
</dbReference>
<reference evidence="4" key="1">
    <citation type="journal article" date="2019" name="Int. J. Syst. Evol. Microbiol.">
        <title>The Global Catalogue of Microorganisms (GCM) 10K type strain sequencing project: providing services to taxonomists for standard genome sequencing and annotation.</title>
        <authorList>
            <consortium name="The Broad Institute Genomics Platform"/>
            <consortium name="The Broad Institute Genome Sequencing Center for Infectious Disease"/>
            <person name="Wu L."/>
            <person name="Ma J."/>
        </authorList>
    </citation>
    <scope>NUCLEOTIDE SEQUENCE [LARGE SCALE GENOMIC DNA]</scope>
    <source>
        <strain evidence="4">CGMCC 4.1469</strain>
    </source>
</reference>
<protein>
    <submittedName>
        <fullName evidence="3">SDR family NAD(P)-dependent oxidoreductase</fullName>
        <ecNumber evidence="3">1.1.1.-</ecNumber>
    </submittedName>
</protein>
<dbReference type="Proteomes" id="UP001596052">
    <property type="component" value="Unassembled WGS sequence"/>
</dbReference>
<comment type="similarity">
    <text evidence="1">Belongs to the short-chain dehydrogenases/reductases (SDR) family.</text>
</comment>
<evidence type="ECO:0000256" key="2">
    <source>
        <dbReference type="ARBA" id="ARBA00023002"/>
    </source>
</evidence>
<dbReference type="EC" id="1.1.1.-" evidence="3"/>
<evidence type="ECO:0000256" key="1">
    <source>
        <dbReference type="ARBA" id="ARBA00006484"/>
    </source>
</evidence>
<dbReference type="EMBL" id="JBHSMQ010000002">
    <property type="protein sequence ID" value="MFC5454673.1"/>
    <property type="molecule type" value="Genomic_DNA"/>
</dbReference>
<dbReference type="PRINTS" id="PR00080">
    <property type="entry name" value="SDRFAMILY"/>
</dbReference>
<name>A0ABW0KPK3_9BACT</name>
<dbReference type="Pfam" id="PF13561">
    <property type="entry name" value="adh_short_C2"/>
    <property type="match status" value="1"/>
</dbReference>